<evidence type="ECO:0000313" key="3">
    <source>
        <dbReference type="Proteomes" id="UP000654075"/>
    </source>
</evidence>
<proteinExistence type="predicted"/>
<evidence type="ECO:0000313" key="2">
    <source>
        <dbReference type="EMBL" id="CAE8741451.1"/>
    </source>
</evidence>
<dbReference type="Proteomes" id="UP000654075">
    <property type="component" value="Unassembled WGS sequence"/>
</dbReference>
<reference evidence="1" key="1">
    <citation type="submission" date="2021-02" db="EMBL/GenBank/DDBJ databases">
        <authorList>
            <person name="Dougan E. K."/>
            <person name="Rhodes N."/>
            <person name="Thang M."/>
            <person name="Chan C."/>
        </authorList>
    </citation>
    <scope>NUCLEOTIDE SEQUENCE</scope>
</reference>
<accession>A0A813DN35</accession>
<dbReference type="AlphaFoldDB" id="A0A813DN35"/>
<comment type="caution">
    <text evidence="1">The sequence shown here is derived from an EMBL/GenBank/DDBJ whole genome shotgun (WGS) entry which is preliminary data.</text>
</comment>
<gene>
    <name evidence="1" type="ORF">PGLA1383_LOCUS8071</name>
    <name evidence="2" type="ORF">PGLA2088_LOCUS50471</name>
</gene>
<name>A0A813DN35_POLGL</name>
<organism evidence="1 3">
    <name type="scientific">Polarella glacialis</name>
    <name type="common">Dinoflagellate</name>
    <dbReference type="NCBI Taxonomy" id="89957"/>
    <lineage>
        <taxon>Eukaryota</taxon>
        <taxon>Sar</taxon>
        <taxon>Alveolata</taxon>
        <taxon>Dinophyceae</taxon>
        <taxon>Suessiales</taxon>
        <taxon>Suessiaceae</taxon>
        <taxon>Polarella</taxon>
    </lineage>
</organism>
<dbReference type="EMBL" id="CAJNNW010037386">
    <property type="protein sequence ID" value="CAE8741451.1"/>
    <property type="molecule type" value="Genomic_DNA"/>
</dbReference>
<dbReference type="Proteomes" id="UP000626109">
    <property type="component" value="Unassembled WGS sequence"/>
</dbReference>
<feature type="non-terminal residue" evidence="1">
    <location>
        <position position="1"/>
    </location>
</feature>
<keyword evidence="3" id="KW-1185">Reference proteome</keyword>
<dbReference type="EMBL" id="CAJNNV010003605">
    <property type="protein sequence ID" value="CAE8589303.1"/>
    <property type="molecule type" value="Genomic_DNA"/>
</dbReference>
<sequence>VLRMTTFDFLHDEVEASDSLSRFDRTSAKKPPVEWSAAKTKSRFEEQTVHLADRAGAGAGGGGGGGPSLPFRIREVKLVPRSIGSEPVFSIAKPRMLEK</sequence>
<evidence type="ECO:0000313" key="1">
    <source>
        <dbReference type="EMBL" id="CAE8589303.1"/>
    </source>
</evidence>
<protein>
    <submittedName>
        <fullName evidence="1">Uncharacterized protein</fullName>
    </submittedName>
</protein>